<dbReference type="EMBL" id="FQWL01000001">
    <property type="protein sequence ID" value="SHG30772.1"/>
    <property type="molecule type" value="Genomic_DNA"/>
</dbReference>
<keyword evidence="3" id="KW-1185">Reference proteome</keyword>
<organism evidence="2 3">
    <name type="scientific">Flagellimonas flava</name>
    <dbReference type="NCBI Taxonomy" id="570519"/>
    <lineage>
        <taxon>Bacteria</taxon>
        <taxon>Pseudomonadati</taxon>
        <taxon>Bacteroidota</taxon>
        <taxon>Flavobacteriia</taxon>
        <taxon>Flavobacteriales</taxon>
        <taxon>Flavobacteriaceae</taxon>
        <taxon>Flagellimonas</taxon>
    </lineage>
</organism>
<dbReference type="RefSeq" id="WP_073176683.1">
    <property type="nucleotide sequence ID" value="NZ_FQWL01000001.1"/>
</dbReference>
<proteinExistence type="predicted"/>
<sequence length="84" mass="9744">MATKRTTYNYNLKVGRKIVYKGTTSNPKLREVQHKESGKKFTHLQVVGKAKTPNGATREEKRQLKNYRKNHNGNNPKYNQKKNG</sequence>
<feature type="compositionally biased region" description="Basic and acidic residues" evidence="1">
    <location>
        <begin position="30"/>
        <end position="39"/>
    </location>
</feature>
<accession>A0A1M5IR16</accession>
<evidence type="ECO:0000256" key="1">
    <source>
        <dbReference type="SAM" id="MobiDB-lite"/>
    </source>
</evidence>
<dbReference type="AlphaFoldDB" id="A0A1M5IR16"/>
<reference evidence="3" key="1">
    <citation type="submission" date="2016-11" db="EMBL/GenBank/DDBJ databases">
        <authorList>
            <person name="Varghese N."/>
            <person name="Submissions S."/>
        </authorList>
    </citation>
    <scope>NUCLEOTIDE SEQUENCE [LARGE SCALE GENOMIC DNA]</scope>
    <source>
        <strain evidence="3">DSM 22638</strain>
    </source>
</reference>
<protein>
    <recommendedName>
        <fullName evidence="4">GIY-YIG catalytic domain-containing protein</fullName>
    </recommendedName>
</protein>
<dbReference type="OrthoDB" id="1495241at2"/>
<gene>
    <name evidence="2" type="ORF">SAMN04488116_0876</name>
</gene>
<dbReference type="STRING" id="570519.SAMN04488116_0876"/>
<feature type="region of interest" description="Disordered" evidence="1">
    <location>
        <begin position="30"/>
        <end position="84"/>
    </location>
</feature>
<evidence type="ECO:0000313" key="2">
    <source>
        <dbReference type="EMBL" id="SHG30772.1"/>
    </source>
</evidence>
<evidence type="ECO:0008006" key="4">
    <source>
        <dbReference type="Google" id="ProtNLM"/>
    </source>
</evidence>
<dbReference type="Proteomes" id="UP000184532">
    <property type="component" value="Unassembled WGS sequence"/>
</dbReference>
<evidence type="ECO:0000313" key="3">
    <source>
        <dbReference type="Proteomes" id="UP000184532"/>
    </source>
</evidence>
<name>A0A1M5IR16_9FLAO</name>